<keyword evidence="2" id="KW-0812">Transmembrane</keyword>
<dbReference type="STRING" id="1901.BB341_20785"/>
<evidence type="ECO:0000313" key="3">
    <source>
        <dbReference type="EMBL" id="EFG06555.1"/>
    </source>
</evidence>
<sequence>MRIMMWGRSGRAGQLLLLVALLFGLGTMHTVGHPSPDRVQGHHGSVPAPGAHAPGGIAASTAARTDGPEPGAGHGMDPALVCLAVLGAYGVALLVVGLRRRARALAARVRRVRPTGAEGPRAPPPREVLTRLSVLRI</sequence>
<dbReference type="GeneID" id="93731898"/>
<evidence type="ECO:0000256" key="1">
    <source>
        <dbReference type="SAM" id="MobiDB-lite"/>
    </source>
</evidence>
<dbReference type="EMBL" id="CM000913">
    <property type="protein sequence ID" value="EFG06555.1"/>
    <property type="molecule type" value="Genomic_DNA"/>
</dbReference>
<dbReference type="Pfam" id="PF19650">
    <property type="entry name" value="DUF6153"/>
    <property type="match status" value="1"/>
</dbReference>
<keyword evidence="4" id="KW-1185">Reference proteome</keyword>
<reference evidence="3 4" key="1">
    <citation type="journal article" date="2010" name="Genome Biol. Evol.">
        <title>The sequence of a 1.8-mb bacterial linear plasmid reveals a rich evolutionary reservoir of secondary metabolic pathways.</title>
        <authorList>
            <person name="Medema M.H."/>
            <person name="Trefzer A."/>
            <person name="Kovalchuk A."/>
            <person name="van den Berg M."/>
            <person name="Mueller U."/>
            <person name="Heijne W."/>
            <person name="Wu L."/>
            <person name="Alam M.T."/>
            <person name="Ronning C.M."/>
            <person name="Nierman W.C."/>
            <person name="Bovenberg R.A.L."/>
            <person name="Breitling R."/>
            <person name="Takano E."/>
        </authorList>
    </citation>
    <scope>NUCLEOTIDE SEQUENCE [LARGE SCALE GENOMIC DNA]</scope>
    <source>
        <strain evidence="4">ATCC 27064 / DSM 738 / JCM 4710 / NBRC 13307 / NCIMB 12785 / NRRL 3585 / VKM Ac-602</strain>
    </source>
</reference>
<evidence type="ECO:0000313" key="4">
    <source>
        <dbReference type="Proteomes" id="UP000002357"/>
    </source>
</evidence>
<organism evidence="3 4">
    <name type="scientific">Streptomyces clavuligerus</name>
    <dbReference type="NCBI Taxonomy" id="1901"/>
    <lineage>
        <taxon>Bacteria</taxon>
        <taxon>Bacillati</taxon>
        <taxon>Actinomycetota</taxon>
        <taxon>Actinomycetes</taxon>
        <taxon>Kitasatosporales</taxon>
        <taxon>Streptomycetaceae</taxon>
        <taxon>Streptomyces</taxon>
    </lineage>
</organism>
<feature type="transmembrane region" description="Helical" evidence="2">
    <location>
        <begin position="78"/>
        <end position="98"/>
    </location>
</feature>
<feature type="region of interest" description="Disordered" evidence="1">
    <location>
        <begin position="33"/>
        <end position="71"/>
    </location>
</feature>
<dbReference type="RefSeq" id="WP_003960280.1">
    <property type="nucleotide sequence ID" value="NZ_CM000913.1"/>
</dbReference>
<protein>
    <submittedName>
        <fullName evidence="3">Uncharacterized protein</fullName>
    </submittedName>
</protein>
<dbReference type="AlphaFoldDB" id="E2Q1S9"/>
<keyword evidence="2" id="KW-0472">Membrane</keyword>
<feature type="compositionally biased region" description="Low complexity" evidence="1">
    <location>
        <begin position="42"/>
        <end position="59"/>
    </location>
</feature>
<keyword evidence="2" id="KW-1133">Transmembrane helix</keyword>
<gene>
    <name evidence="3" type="ORF">SCLAV_1478</name>
</gene>
<accession>E2Q1S9</accession>
<proteinExistence type="predicted"/>
<evidence type="ECO:0000256" key="2">
    <source>
        <dbReference type="SAM" id="Phobius"/>
    </source>
</evidence>
<dbReference type="InterPro" id="IPR046151">
    <property type="entry name" value="DUF6153"/>
</dbReference>
<dbReference type="Proteomes" id="UP000002357">
    <property type="component" value="Chromosome"/>
</dbReference>
<dbReference type="KEGG" id="sclf:BB341_20785"/>
<name>E2Q1S9_STRCL</name>